<evidence type="ECO:0000259" key="3">
    <source>
        <dbReference type="Pfam" id="PF00139"/>
    </source>
</evidence>
<keyword evidence="4" id="KW-0808">Transferase</keyword>
<protein>
    <submittedName>
        <fullName evidence="4">Putative L-type lectin-domain containing receptor kinase S.5</fullName>
    </submittedName>
</protein>
<dbReference type="AlphaFoldDB" id="A0A314UJI8"/>
<evidence type="ECO:0000313" key="4">
    <source>
        <dbReference type="EMBL" id="PQM37560.1"/>
    </source>
</evidence>
<dbReference type="PANTHER" id="PTHR32401">
    <property type="entry name" value="CONCANAVALIN A-LIKE LECTIN FAMILY PROTEIN"/>
    <property type="match status" value="1"/>
</dbReference>
<dbReference type="InterPro" id="IPR001220">
    <property type="entry name" value="Legume_lectin_dom"/>
</dbReference>
<dbReference type="InterPro" id="IPR013320">
    <property type="entry name" value="ConA-like_dom_sf"/>
</dbReference>
<dbReference type="PANTHER" id="PTHR32401:SF48">
    <property type="entry name" value="LEGUME LECTIN DOMAIN-CONTAINING PROTEIN"/>
    <property type="match status" value="1"/>
</dbReference>
<dbReference type="SUPFAM" id="SSF49899">
    <property type="entry name" value="Concanavalin A-like lectins/glucanases"/>
    <property type="match status" value="1"/>
</dbReference>
<reference evidence="4 5" key="1">
    <citation type="submission" date="2018-02" db="EMBL/GenBank/DDBJ databases">
        <title>Draft genome of wild Prunus yedoensis var. nudiflora.</title>
        <authorList>
            <person name="Baek S."/>
            <person name="Kim J.-H."/>
            <person name="Choi K."/>
            <person name="Kim G.-B."/>
            <person name="Cho A."/>
            <person name="Jang H."/>
            <person name="Shin C.-H."/>
            <person name="Yu H.-J."/>
            <person name="Mun J.-H."/>
        </authorList>
    </citation>
    <scope>NUCLEOTIDE SEQUENCE [LARGE SCALE GENOMIC DNA]</scope>
    <source>
        <strain evidence="5">cv. Jeju island</strain>
        <tissue evidence="4">Leaf</tissue>
    </source>
</reference>
<organism evidence="4 5">
    <name type="scientific">Prunus yedoensis var. nudiflora</name>
    <dbReference type="NCBI Taxonomy" id="2094558"/>
    <lineage>
        <taxon>Eukaryota</taxon>
        <taxon>Viridiplantae</taxon>
        <taxon>Streptophyta</taxon>
        <taxon>Embryophyta</taxon>
        <taxon>Tracheophyta</taxon>
        <taxon>Spermatophyta</taxon>
        <taxon>Magnoliopsida</taxon>
        <taxon>eudicotyledons</taxon>
        <taxon>Gunneridae</taxon>
        <taxon>Pentapetalae</taxon>
        <taxon>rosids</taxon>
        <taxon>fabids</taxon>
        <taxon>Rosales</taxon>
        <taxon>Rosaceae</taxon>
        <taxon>Amygdaloideae</taxon>
        <taxon>Amygdaleae</taxon>
        <taxon>Prunus</taxon>
    </lineage>
</organism>
<dbReference type="Pfam" id="PF00139">
    <property type="entry name" value="Lectin_legB"/>
    <property type="match status" value="1"/>
</dbReference>
<evidence type="ECO:0000313" key="5">
    <source>
        <dbReference type="Proteomes" id="UP000250321"/>
    </source>
</evidence>
<gene>
    <name evidence="4" type="ORF">Pyn_11266</name>
</gene>
<comment type="similarity">
    <text evidence="1">Belongs to the leguminous lectin family.</text>
</comment>
<keyword evidence="5" id="KW-1185">Reference proteome</keyword>
<keyword evidence="4" id="KW-0675">Receptor</keyword>
<dbReference type="Gene3D" id="2.60.120.200">
    <property type="match status" value="1"/>
</dbReference>
<dbReference type="GO" id="GO:0030246">
    <property type="term" value="F:carbohydrate binding"/>
    <property type="evidence" value="ECO:0007669"/>
    <property type="project" value="UniProtKB-KW"/>
</dbReference>
<dbReference type="OrthoDB" id="1913956at2759"/>
<dbReference type="GO" id="GO:0016301">
    <property type="term" value="F:kinase activity"/>
    <property type="evidence" value="ECO:0007669"/>
    <property type="project" value="UniProtKB-KW"/>
</dbReference>
<accession>A0A314UJI8</accession>
<name>A0A314UJI8_PRUYE</name>
<dbReference type="InterPro" id="IPR050258">
    <property type="entry name" value="Leguminous_Lectin"/>
</dbReference>
<dbReference type="STRING" id="2094558.A0A314UJI8"/>
<sequence>MKLKQLVIITFGMVILLFPASTFFDAQILETSQYKWGPFNQSYYNTFVVIKPATISSEALQITPDSTGNFTLANRSGRVFFNQSFTLWTDSDSPSSAIIGAPRRVVSFTMPFLVNIFRVNSSTVPGEGMTFLIAPNLTLPQGSNGQYLSLTNVASNGNPNNHLLLVELDTFSFLIFYSSFNQFNTKIPFYPCI</sequence>
<comment type="caution">
    <text evidence="4">The sequence shown here is derived from an EMBL/GenBank/DDBJ whole genome shotgun (WGS) entry which is preliminary data.</text>
</comment>
<proteinExistence type="inferred from homology"/>
<evidence type="ECO:0000256" key="1">
    <source>
        <dbReference type="ARBA" id="ARBA00007606"/>
    </source>
</evidence>
<keyword evidence="4" id="KW-0418">Kinase</keyword>
<dbReference type="EMBL" id="PJQY01003433">
    <property type="protein sequence ID" value="PQM37560.1"/>
    <property type="molecule type" value="Genomic_DNA"/>
</dbReference>
<keyword evidence="2 4" id="KW-0430">Lectin</keyword>
<dbReference type="Proteomes" id="UP000250321">
    <property type="component" value="Unassembled WGS sequence"/>
</dbReference>
<feature type="domain" description="Legume lectin" evidence="3">
    <location>
        <begin position="34"/>
        <end position="172"/>
    </location>
</feature>
<evidence type="ECO:0000256" key="2">
    <source>
        <dbReference type="ARBA" id="ARBA00022734"/>
    </source>
</evidence>